<feature type="compositionally biased region" description="Basic residues" evidence="1">
    <location>
        <begin position="1"/>
        <end position="14"/>
    </location>
</feature>
<name>A0A838A994_9PSEU</name>
<comment type="caution">
    <text evidence="2">The sequence shown here is derived from an EMBL/GenBank/DDBJ whole genome shotgun (WGS) entry which is preliminary data.</text>
</comment>
<dbReference type="InterPro" id="IPR043733">
    <property type="entry name" value="DUF5677"/>
</dbReference>
<dbReference type="Pfam" id="PF18928">
    <property type="entry name" value="DUF5677"/>
    <property type="match status" value="1"/>
</dbReference>
<evidence type="ECO:0000313" key="3">
    <source>
        <dbReference type="Proteomes" id="UP000582974"/>
    </source>
</evidence>
<dbReference type="AlphaFoldDB" id="A0A838A994"/>
<gene>
    <name evidence="2" type="ORF">H0B56_08240</name>
</gene>
<evidence type="ECO:0000256" key="1">
    <source>
        <dbReference type="SAM" id="MobiDB-lite"/>
    </source>
</evidence>
<feature type="region of interest" description="Disordered" evidence="1">
    <location>
        <begin position="1"/>
        <end position="27"/>
    </location>
</feature>
<dbReference type="RefSeq" id="WP_180892298.1">
    <property type="nucleotide sequence ID" value="NZ_JACCKD010000002.1"/>
</dbReference>
<dbReference type="EMBL" id="JACCKD010000002">
    <property type="protein sequence ID" value="MBA0125527.1"/>
    <property type="molecule type" value="Genomic_DNA"/>
</dbReference>
<reference evidence="2 3" key="1">
    <citation type="submission" date="2020-07" db="EMBL/GenBank/DDBJ databases">
        <title>Genome of Haloechinothrix sp.</title>
        <authorList>
            <person name="Tang S.-K."/>
            <person name="Yang L."/>
            <person name="Zhu W.-Y."/>
        </authorList>
    </citation>
    <scope>NUCLEOTIDE SEQUENCE [LARGE SCALE GENOMIC DNA]</scope>
    <source>
        <strain evidence="2 3">YIM 98757</strain>
    </source>
</reference>
<proteinExistence type="predicted"/>
<dbReference type="Proteomes" id="UP000582974">
    <property type="component" value="Unassembled WGS sequence"/>
</dbReference>
<sequence>MSSRKKPRNKRRNSRLKDHKQTGKILKPPMRTIGNMQMVPWLRDSFPDMLWLCALIKLYGDKPGMLLAGKVLDRIDSVLGLEEGDGSEDSKRLILTGEMTTFDKIAVEDRSAVLAALQEDGLFEQTFPWVLVRALQKYHSPPAAWLFEGWRGNDKIIPDNQPEQFLRELISDASHGQSAMATKAKAMVIRAWLKTGKLMLAKEIGEVWDNILPRYPDEITEEERQRIEPSIRATFMTLTSNPDRELEKSPGLTWAKTFWRQNWKLYECGDSSADAEHSLDATSEHVKAAHAAWQHVLDEVTERFLAASRAADPDLYAPDRHEILTGLVYRQIRALGVMIGFPALWTMEHGSSTIRGVLEARILVKWLLLQDDPELYSRFKDYGRGKLKLLKLHLEEYRESLSSPAAELDEQIEYMDALVNRDIMEEFQDISIEGNFAGLDTRRMADQVGLLTDYRLVFQPASSNMHGEWASLDQYTLSTCRNPLHRWHRIPNSDPMLTLGPHVVEIALGMLDDLVADYEEGLKS</sequence>
<evidence type="ECO:0000313" key="2">
    <source>
        <dbReference type="EMBL" id="MBA0125527.1"/>
    </source>
</evidence>
<accession>A0A838A994</accession>
<protein>
    <submittedName>
        <fullName evidence="2">Uncharacterized protein</fullName>
    </submittedName>
</protein>
<organism evidence="2 3">
    <name type="scientific">Haloechinothrix aidingensis</name>
    <dbReference type="NCBI Taxonomy" id="2752311"/>
    <lineage>
        <taxon>Bacteria</taxon>
        <taxon>Bacillati</taxon>
        <taxon>Actinomycetota</taxon>
        <taxon>Actinomycetes</taxon>
        <taxon>Pseudonocardiales</taxon>
        <taxon>Pseudonocardiaceae</taxon>
        <taxon>Haloechinothrix</taxon>
    </lineage>
</organism>
<keyword evidence="3" id="KW-1185">Reference proteome</keyword>